<dbReference type="RefSeq" id="WP_038591162.1">
    <property type="nucleotide sequence ID" value="NZ_CP009211.1"/>
</dbReference>
<evidence type="ECO:0000313" key="7">
    <source>
        <dbReference type="EMBL" id="SNV75145.1"/>
    </source>
</evidence>
<proteinExistence type="predicted"/>
<dbReference type="Pfam" id="PF01648">
    <property type="entry name" value="ACPS"/>
    <property type="match status" value="1"/>
</dbReference>
<dbReference type="OrthoDB" id="8210607at2"/>
<feature type="binding site" evidence="2">
    <location>
        <position position="112"/>
    </location>
    <ligand>
        <name>CoA</name>
        <dbReference type="ChEBI" id="CHEBI:57287"/>
    </ligand>
</feature>
<evidence type="ECO:0000313" key="6">
    <source>
        <dbReference type="EMBL" id="AIJ33776.1"/>
    </source>
</evidence>
<evidence type="ECO:0000256" key="2">
    <source>
        <dbReference type="PIRSR" id="PIRSR603542-1"/>
    </source>
</evidence>
<evidence type="ECO:0000313" key="9">
    <source>
        <dbReference type="Proteomes" id="UP000215374"/>
    </source>
</evidence>
<dbReference type="GO" id="GO:0008897">
    <property type="term" value="F:holo-[acyl-carrier-protein] synthase activity"/>
    <property type="evidence" value="ECO:0007669"/>
    <property type="project" value="InterPro"/>
</dbReference>
<reference evidence="6 8" key="1">
    <citation type="submission" date="2014-08" db="EMBL/GenBank/DDBJ databases">
        <title>Complete genome sequence of Corynebacterium imitans DSM 44264, isolated from a five-month-old boy with suspected pharyngeal diphtheria.</title>
        <authorList>
            <person name="Mollmann S."/>
            <person name="Albersmeier A."/>
            <person name="Ruckert C."/>
            <person name="Tauch A."/>
        </authorList>
    </citation>
    <scope>NUCLEOTIDE SEQUENCE [LARGE SCALE GENOMIC DNA]</scope>
    <source>
        <strain evidence="6 8">DSM 44264</strain>
    </source>
</reference>
<protein>
    <submittedName>
        <fullName evidence="6">4'-phosphopantetheinyl transferase</fullName>
    </submittedName>
</protein>
<evidence type="ECO:0000256" key="1">
    <source>
        <dbReference type="ARBA" id="ARBA00022679"/>
    </source>
</evidence>
<accession>A0A076NNE2</accession>
<evidence type="ECO:0000259" key="4">
    <source>
        <dbReference type="Pfam" id="PF01648"/>
    </source>
</evidence>
<dbReference type="InterPro" id="IPR037143">
    <property type="entry name" value="4-PPantetheinyl_Trfase_dom_sf"/>
</dbReference>
<feature type="binding site" evidence="2">
    <location>
        <position position="170"/>
    </location>
    <ligand>
        <name>CoA</name>
        <dbReference type="ChEBI" id="CHEBI:57287"/>
    </ligand>
</feature>
<feature type="binding site" evidence="2">
    <location>
        <position position="45"/>
    </location>
    <ligand>
        <name>CoA</name>
        <dbReference type="ChEBI" id="CHEBI:57287"/>
    </ligand>
</feature>
<dbReference type="Proteomes" id="UP000215374">
    <property type="component" value="Chromosome 1"/>
</dbReference>
<dbReference type="Pfam" id="PF17837">
    <property type="entry name" value="4PPT_N"/>
    <property type="match status" value="1"/>
</dbReference>
<keyword evidence="8" id="KW-1185">Reference proteome</keyword>
<feature type="binding site" evidence="2">
    <location>
        <position position="53"/>
    </location>
    <ligand>
        <name>CoA</name>
        <dbReference type="ChEBI" id="CHEBI:57287"/>
    </ligand>
</feature>
<dbReference type="AlphaFoldDB" id="A0A076NNE2"/>
<gene>
    <name evidence="7" type="primary">pptA</name>
    <name evidence="6" type="ORF">CIMIT_07555</name>
    <name evidence="7" type="ORF">SAMEA4535761_01571</name>
</gene>
<dbReference type="PRINTS" id="PR01399">
    <property type="entry name" value="ENTSNTHTASED"/>
</dbReference>
<dbReference type="EMBL" id="CP009211">
    <property type="protein sequence ID" value="AIJ33776.1"/>
    <property type="molecule type" value="Genomic_DNA"/>
</dbReference>
<feature type="binding site" evidence="2">
    <location>
        <position position="160"/>
    </location>
    <ligand>
        <name>CoA</name>
        <dbReference type="ChEBI" id="CHEBI:57287"/>
    </ligand>
</feature>
<dbReference type="GO" id="GO:0009366">
    <property type="term" value="C:enterobactin synthetase complex"/>
    <property type="evidence" value="ECO:0007669"/>
    <property type="project" value="InterPro"/>
</dbReference>
<feature type="binding site" evidence="3">
    <location>
        <position position="113"/>
    </location>
    <ligand>
        <name>Mg(2+)</name>
        <dbReference type="ChEBI" id="CHEBI:18420"/>
    </ligand>
</feature>
<feature type="binding site" evidence="3">
    <location>
        <position position="114"/>
    </location>
    <ligand>
        <name>Mg(2+)</name>
        <dbReference type="ChEBI" id="CHEBI:18420"/>
    </ligand>
</feature>
<sequence>MQNLALFPPEARFVYLRTDGGNDLSKYENLLPSEQAQVSCAVDLRKGEFGDARWCAHEALKELGCENAGAILRGEKGMPLWPEGYTGSLTHTTGFRAAVAAPTRWVRSMGLDAELAQPLPEGVLDAITRGEEYEMVRGMQDAGMEWADRLLFCAKEATYKCWFPMTRRFLDFDEADICLRPDGTFVSYILARPTPRPMFEGRWVVGDGYVIASAFVR</sequence>
<dbReference type="InterPro" id="IPR003542">
    <property type="entry name" value="Enbac_synth_compD-like"/>
</dbReference>
<dbReference type="eggNOG" id="COG2977">
    <property type="taxonomic scope" value="Bacteria"/>
</dbReference>
<keyword evidence="1 6" id="KW-0808">Transferase</keyword>
<feature type="binding site" evidence="3">
    <location>
        <position position="112"/>
    </location>
    <ligand>
        <name>Mg(2+)</name>
        <dbReference type="ChEBI" id="CHEBI:18420"/>
    </ligand>
</feature>
<dbReference type="InterPro" id="IPR041354">
    <property type="entry name" value="4PPT_N"/>
</dbReference>
<name>A0A076NNE2_9CORY</name>
<organism evidence="6 8">
    <name type="scientific">Corynebacterium imitans</name>
    <dbReference type="NCBI Taxonomy" id="156978"/>
    <lineage>
        <taxon>Bacteria</taxon>
        <taxon>Bacillati</taxon>
        <taxon>Actinomycetota</taxon>
        <taxon>Actinomycetes</taxon>
        <taxon>Mycobacteriales</taxon>
        <taxon>Corynebacteriaceae</taxon>
        <taxon>Corynebacterium</taxon>
    </lineage>
</organism>
<reference evidence="7 9" key="2">
    <citation type="submission" date="2017-06" db="EMBL/GenBank/DDBJ databases">
        <authorList>
            <consortium name="Pathogen Informatics"/>
        </authorList>
    </citation>
    <scope>NUCLEOTIDE SEQUENCE [LARGE SCALE GENOMIC DNA]</scope>
    <source>
        <strain evidence="7 9">NCTC13015</strain>
    </source>
</reference>
<dbReference type="PANTHER" id="PTHR38096:SF1">
    <property type="entry name" value="ENTEROBACTIN SYNTHASE COMPONENT D"/>
    <property type="match status" value="1"/>
</dbReference>
<keyword evidence="3" id="KW-0460">Magnesium</keyword>
<dbReference type="EMBL" id="LT906467">
    <property type="protein sequence ID" value="SNV75145.1"/>
    <property type="molecule type" value="Genomic_DNA"/>
</dbReference>
<feature type="domain" description="4'-phosphopantetheinyl transferase" evidence="4">
    <location>
        <begin position="109"/>
        <end position="212"/>
    </location>
</feature>
<dbReference type="STRING" id="156978.CIMIT_07555"/>
<dbReference type="GO" id="GO:0000287">
    <property type="term" value="F:magnesium ion binding"/>
    <property type="evidence" value="ECO:0007669"/>
    <property type="project" value="InterPro"/>
</dbReference>
<evidence type="ECO:0000313" key="8">
    <source>
        <dbReference type="Proteomes" id="UP000028780"/>
    </source>
</evidence>
<evidence type="ECO:0000259" key="5">
    <source>
        <dbReference type="Pfam" id="PF17837"/>
    </source>
</evidence>
<feature type="binding site" evidence="2">
    <location>
        <begin position="90"/>
        <end position="91"/>
    </location>
    <ligand>
        <name>CoA</name>
        <dbReference type="ChEBI" id="CHEBI:57287"/>
    </ligand>
</feature>
<dbReference type="PANTHER" id="PTHR38096">
    <property type="entry name" value="ENTEROBACTIN SYNTHASE COMPONENT D"/>
    <property type="match status" value="1"/>
</dbReference>
<dbReference type="SUPFAM" id="SSF56214">
    <property type="entry name" value="4'-phosphopantetheinyl transferase"/>
    <property type="match status" value="1"/>
</dbReference>
<dbReference type="KEGG" id="cii:CIMIT_07555"/>
<feature type="binding site" evidence="2">
    <location>
        <position position="156"/>
    </location>
    <ligand>
        <name>CoA</name>
        <dbReference type="ChEBI" id="CHEBI:57287"/>
    </ligand>
</feature>
<dbReference type="InterPro" id="IPR008278">
    <property type="entry name" value="4-PPantetheinyl_Trfase_dom"/>
</dbReference>
<dbReference type="GO" id="GO:0005886">
    <property type="term" value="C:plasma membrane"/>
    <property type="evidence" value="ECO:0007669"/>
    <property type="project" value="TreeGrafter"/>
</dbReference>
<dbReference type="HOGENOM" id="CLU_075076_0_0_11"/>
<comment type="cofactor">
    <cofactor evidence="3">
        <name>Mg(2+)</name>
        <dbReference type="ChEBI" id="CHEBI:18420"/>
    </cofactor>
</comment>
<feature type="domain" description="4'-phosphopantetheinyl transferase N-terminal" evidence="5">
    <location>
        <begin position="34"/>
        <end position="101"/>
    </location>
</feature>
<dbReference type="Proteomes" id="UP000028780">
    <property type="component" value="Chromosome"/>
</dbReference>
<keyword evidence="3" id="KW-0479">Metal-binding</keyword>
<dbReference type="GO" id="GO:0009239">
    <property type="term" value="P:enterobactin biosynthetic process"/>
    <property type="evidence" value="ECO:0007669"/>
    <property type="project" value="InterPro"/>
</dbReference>
<evidence type="ECO:0000256" key="3">
    <source>
        <dbReference type="PIRSR" id="PIRSR603542-2"/>
    </source>
</evidence>